<accession>A0ABU7R0W4</accession>
<gene>
    <name evidence="2" type="ORF">V2E39_13605</name>
</gene>
<evidence type="ECO:0000256" key="1">
    <source>
        <dbReference type="SAM" id="MobiDB-lite"/>
    </source>
</evidence>
<keyword evidence="3" id="KW-1185">Reference proteome</keyword>
<proteinExistence type="predicted"/>
<dbReference type="EMBL" id="JAZGJU010000027">
    <property type="protein sequence ID" value="MEE6128425.1"/>
    <property type="molecule type" value="Genomic_DNA"/>
</dbReference>
<dbReference type="Proteomes" id="UP001350005">
    <property type="component" value="Unassembled WGS sequence"/>
</dbReference>
<name>A0ABU7R0W4_9FLAO</name>
<protein>
    <submittedName>
        <fullName evidence="2">YbaY family lipoprotein</fullName>
    </submittedName>
</protein>
<keyword evidence="2" id="KW-0449">Lipoprotein</keyword>
<sequence>MRNHLLLFMAAGTLMVSSCTQPEKKNQPAPESGATTTAAENTTSEKVPENLKLEFSGTDNFTIKNAKLKVSLYGVDEHLADAPATLIAEHEYEKKSIPFTIDFSMPADAASKITPKPTGPAKYYVALTWDSDGNGKAGEKGDIFIDHDKAFPNVKLTDETQKIYLKVLK</sequence>
<reference evidence="2 3" key="1">
    <citation type="submission" date="2024-01" db="EMBL/GenBank/DDBJ databases">
        <title>Whole genome of Chryseobacterium arthrosphaerae NNCa 2741.</title>
        <authorList>
            <person name="Boriskina E.V."/>
            <person name="Gordinskaya N.A."/>
            <person name="Kropotov V.S."/>
            <person name="Alekseeva A.E."/>
            <person name="Makhova M.A."/>
            <person name="Kryazhev D.V."/>
            <person name="Shkurkina I.S."/>
        </authorList>
    </citation>
    <scope>NUCLEOTIDE SEQUENCE [LARGE SCALE GENOMIC DNA]</scope>
    <source>
        <strain evidence="2 3">NNCa 2741</strain>
    </source>
</reference>
<feature type="region of interest" description="Disordered" evidence="1">
    <location>
        <begin position="19"/>
        <end position="48"/>
    </location>
</feature>
<organism evidence="2 3">
    <name type="scientific">Chryseobacterium arthrosphaerae</name>
    <dbReference type="NCBI Taxonomy" id="651561"/>
    <lineage>
        <taxon>Bacteria</taxon>
        <taxon>Pseudomonadati</taxon>
        <taxon>Bacteroidota</taxon>
        <taxon>Flavobacteriia</taxon>
        <taxon>Flavobacteriales</taxon>
        <taxon>Weeksellaceae</taxon>
        <taxon>Chryseobacterium group</taxon>
        <taxon>Chryseobacterium</taxon>
    </lineage>
</organism>
<dbReference type="RefSeq" id="WP_241309526.1">
    <property type="nucleotide sequence ID" value="NZ_JAKYXJ010000002.1"/>
</dbReference>
<evidence type="ECO:0000313" key="3">
    <source>
        <dbReference type="Proteomes" id="UP001350005"/>
    </source>
</evidence>
<dbReference type="PROSITE" id="PS51257">
    <property type="entry name" value="PROKAR_LIPOPROTEIN"/>
    <property type="match status" value="1"/>
</dbReference>
<comment type="caution">
    <text evidence="2">The sequence shown here is derived from an EMBL/GenBank/DDBJ whole genome shotgun (WGS) entry which is preliminary data.</text>
</comment>
<evidence type="ECO:0000313" key="2">
    <source>
        <dbReference type="EMBL" id="MEE6128425.1"/>
    </source>
</evidence>